<proteinExistence type="predicted"/>
<keyword evidence="2" id="KW-1185">Reference proteome</keyword>
<comment type="caution">
    <text evidence="1">The sequence shown here is derived from an EMBL/GenBank/DDBJ whole genome shotgun (WGS) entry which is preliminary data.</text>
</comment>
<accession>A0A9J5Y7R8</accession>
<organism evidence="1 2">
    <name type="scientific">Solanum commersonii</name>
    <name type="common">Commerson's wild potato</name>
    <name type="synonym">Commerson's nightshade</name>
    <dbReference type="NCBI Taxonomy" id="4109"/>
    <lineage>
        <taxon>Eukaryota</taxon>
        <taxon>Viridiplantae</taxon>
        <taxon>Streptophyta</taxon>
        <taxon>Embryophyta</taxon>
        <taxon>Tracheophyta</taxon>
        <taxon>Spermatophyta</taxon>
        <taxon>Magnoliopsida</taxon>
        <taxon>eudicotyledons</taxon>
        <taxon>Gunneridae</taxon>
        <taxon>Pentapetalae</taxon>
        <taxon>asterids</taxon>
        <taxon>lamiids</taxon>
        <taxon>Solanales</taxon>
        <taxon>Solanaceae</taxon>
        <taxon>Solanoideae</taxon>
        <taxon>Solaneae</taxon>
        <taxon>Solanum</taxon>
    </lineage>
</organism>
<dbReference type="EMBL" id="JACXVP010000007">
    <property type="protein sequence ID" value="KAG5596417.1"/>
    <property type="molecule type" value="Genomic_DNA"/>
</dbReference>
<dbReference type="AlphaFoldDB" id="A0A9J5Y7R8"/>
<gene>
    <name evidence="1" type="ORF">H5410_037649</name>
</gene>
<dbReference type="Proteomes" id="UP000824120">
    <property type="component" value="Chromosome 7"/>
</dbReference>
<protein>
    <submittedName>
        <fullName evidence="1">Uncharacterized protein</fullName>
    </submittedName>
</protein>
<reference evidence="1 2" key="1">
    <citation type="submission" date="2020-09" db="EMBL/GenBank/DDBJ databases">
        <title>De no assembly of potato wild relative species, Solanum commersonii.</title>
        <authorList>
            <person name="Cho K."/>
        </authorList>
    </citation>
    <scope>NUCLEOTIDE SEQUENCE [LARGE SCALE GENOMIC DNA]</scope>
    <source>
        <strain evidence="1">LZ3.2</strain>
        <tissue evidence="1">Leaf</tissue>
    </source>
</reference>
<name>A0A9J5Y7R8_SOLCO</name>
<evidence type="ECO:0000313" key="2">
    <source>
        <dbReference type="Proteomes" id="UP000824120"/>
    </source>
</evidence>
<sequence length="81" mass="9150">MLLFELRICQEGGIGTPFGSISNNLILLRNSFFSSEGSENILEASSFKRLGIRDTVGGHALPWSRTRDSVRIKHMNFHEEK</sequence>
<evidence type="ECO:0000313" key="1">
    <source>
        <dbReference type="EMBL" id="KAG5596417.1"/>
    </source>
</evidence>